<evidence type="ECO:0000256" key="1">
    <source>
        <dbReference type="ARBA" id="ARBA00009941"/>
    </source>
</evidence>
<evidence type="ECO:0000313" key="4">
    <source>
        <dbReference type="Proteomes" id="UP000886998"/>
    </source>
</evidence>
<name>A0A8X7C630_9ARAC</name>
<dbReference type="InterPro" id="IPR040676">
    <property type="entry name" value="DUF5641"/>
</dbReference>
<dbReference type="Proteomes" id="UP000886998">
    <property type="component" value="Unassembled WGS sequence"/>
</dbReference>
<dbReference type="InterPro" id="IPR001096">
    <property type="entry name" value="Peptidase_C13"/>
</dbReference>
<dbReference type="Pfam" id="PF01650">
    <property type="entry name" value="Peptidase_C13"/>
    <property type="match status" value="1"/>
</dbReference>
<dbReference type="OrthoDB" id="6436734at2759"/>
<sequence length="165" mass="19194">MFENILPNNIKVYATTAANSEESSYACYFDDKRGTYLGDSYSVQWMEDSDQEVLTTETLQKQFKIIKKETTESHVQEFGDMSIAQLHLKSANLNKNVNVKTQFNISDIVLLVEEKVPRQLWRLRRIIEIHKERDSKVRSATIKASTGIMKRPVQLLYNFEIVNKE</sequence>
<evidence type="ECO:0000313" key="3">
    <source>
        <dbReference type="EMBL" id="GFY55278.1"/>
    </source>
</evidence>
<evidence type="ECO:0000259" key="2">
    <source>
        <dbReference type="Pfam" id="PF18701"/>
    </source>
</evidence>
<dbReference type="AlphaFoldDB" id="A0A8X7C630"/>
<dbReference type="EMBL" id="BMAV01010289">
    <property type="protein sequence ID" value="GFY55278.1"/>
    <property type="molecule type" value="Genomic_DNA"/>
</dbReference>
<feature type="domain" description="DUF5641" evidence="2">
    <location>
        <begin position="94"/>
        <end position="156"/>
    </location>
</feature>
<reference evidence="3" key="1">
    <citation type="submission" date="2020-08" db="EMBL/GenBank/DDBJ databases">
        <title>Multicomponent nature underlies the extraordinary mechanical properties of spider dragline silk.</title>
        <authorList>
            <person name="Kono N."/>
            <person name="Nakamura H."/>
            <person name="Mori M."/>
            <person name="Yoshida Y."/>
            <person name="Ohtoshi R."/>
            <person name="Malay A.D."/>
            <person name="Moran D.A.P."/>
            <person name="Tomita M."/>
            <person name="Numata K."/>
            <person name="Arakawa K."/>
        </authorList>
    </citation>
    <scope>NUCLEOTIDE SEQUENCE</scope>
</reference>
<dbReference type="Gene3D" id="3.40.50.1460">
    <property type="match status" value="1"/>
</dbReference>
<dbReference type="Pfam" id="PF18701">
    <property type="entry name" value="DUF5641"/>
    <property type="match status" value="1"/>
</dbReference>
<comment type="caution">
    <text evidence="3">The sequence shown here is derived from an EMBL/GenBank/DDBJ whole genome shotgun (WGS) entry which is preliminary data.</text>
</comment>
<keyword evidence="4" id="KW-1185">Reference proteome</keyword>
<dbReference type="GO" id="GO:0004197">
    <property type="term" value="F:cysteine-type endopeptidase activity"/>
    <property type="evidence" value="ECO:0007669"/>
    <property type="project" value="TreeGrafter"/>
</dbReference>
<gene>
    <name evidence="3" type="primary">Lgmn</name>
    <name evidence="3" type="ORF">TNIN_24181</name>
</gene>
<protein>
    <submittedName>
        <fullName evidence="3">Legumain</fullName>
    </submittedName>
</protein>
<accession>A0A8X7C630</accession>
<dbReference type="GO" id="GO:0051603">
    <property type="term" value="P:proteolysis involved in protein catabolic process"/>
    <property type="evidence" value="ECO:0007669"/>
    <property type="project" value="TreeGrafter"/>
</dbReference>
<dbReference type="PANTHER" id="PTHR12000:SF42">
    <property type="entry name" value="LEGUMAIN"/>
    <property type="match status" value="1"/>
</dbReference>
<organism evidence="3 4">
    <name type="scientific">Trichonephila inaurata madagascariensis</name>
    <dbReference type="NCBI Taxonomy" id="2747483"/>
    <lineage>
        <taxon>Eukaryota</taxon>
        <taxon>Metazoa</taxon>
        <taxon>Ecdysozoa</taxon>
        <taxon>Arthropoda</taxon>
        <taxon>Chelicerata</taxon>
        <taxon>Arachnida</taxon>
        <taxon>Araneae</taxon>
        <taxon>Araneomorphae</taxon>
        <taxon>Entelegynae</taxon>
        <taxon>Araneoidea</taxon>
        <taxon>Nephilidae</taxon>
        <taxon>Trichonephila</taxon>
        <taxon>Trichonephila inaurata</taxon>
    </lineage>
</organism>
<dbReference type="GO" id="GO:0005773">
    <property type="term" value="C:vacuole"/>
    <property type="evidence" value="ECO:0007669"/>
    <property type="project" value="GOC"/>
</dbReference>
<dbReference type="PANTHER" id="PTHR12000">
    <property type="entry name" value="HEMOGLOBINASE FAMILY MEMBER"/>
    <property type="match status" value="1"/>
</dbReference>
<dbReference type="GO" id="GO:0006624">
    <property type="term" value="P:vacuolar protein processing"/>
    <property type="evidence" value="ECO:0007669"/>
    <property type="project" value="TreeGrafter"/>
</dbReference>
<comment type="similarity">
    <text evidence="1">Belongs to the peptidase C13 family.</text>
</comment>
<proteinExistence type="inferred from homology"/>